<dbReference type="GO" id="GO:0005765">
    <property type="term" value="C:lysosomal membrane"/>
    <property type="evidence" value="ECO:0007669"/>
    <property type="project" value="TreeGrafter"/>
</dbReference>
<feature type="domain" description="Regulator of MON1-CCZ1 complex N-terminal" evidence="2">
    <location>
        <begin position="24"/>
        <end position="142"/>
    </location>
</feature>
<accession>T2M803</accession>
<dbReference type="GO" id="GO:0035658">
    <property type="term" value="C:Mon1-Ccz1 complex"/>
    <property type="evidence" value="ECO:0007669"/>
    <property type="project" value="InterPro"/>
</dbReference>
<dbReference type="OrthoDB" id="26384at2759"/>
<sequence length="661" mass="75808">MASYYLELVQNSLTFPPVSKDINVFFDECMKQVFAVSNDNDRTRVQVKRFDSNLNTVFLLQNKGHVISIKFSPNQSVLAIQRTVKSIDFVNFNEGAKFDEYSQTCKGHSTQIIGFCWTGNNDIVFVTNQGIEFYLVQNEKYSLKLIKTYRTSVNWFVFLPDVFVLLLSSDIMGNMIHPYIFKNGSITRLSKFEVENPPCSRNSQAAALLERDVTIANIYNNIYVVVLRNHPRSMNSVGAEIVLYQLQKEGPAKKTAVLRLGAVGRFAVNVVDNLISVHHQASKTSMIFDIGLQGDFDGLVTYYYPVLSPLPIEPVFFNDDSKTIGSIENKLTCETYSANWVVFQPNIIIDAKLGCLWKLQVKLSSLLNMINDKVRLIDFLLLRSGSKSFIISVLNQLITPGCQYNLGIITQVFDKLNAVYSEYLEMNSSGHSQDTIKENDFTGLWFQNQSIIEQNDMYVSVFQPFVEMEGSPKTVVAIILDYIRSLSCYKIQLEYYLNEYLIEILFDHKMYYQLHQFLQYHVFNDSKSLAFLLISLQKEYPPAFNLALDMLKRLGNHDDIIEVLLERDGIICALKSLQENDLTDLIAPQKFLSAALATGDDLIFHTVFTFFQQRNVKLRKTVKFARSEQCEKFEAIFEEKFGKSYKNTDENLLEKLEVLQL</sequence>
<feature type="domain" description="Mic1" evidence="1">
    <location>
        <begin position="383"/>
        <end position="626"/>
    </location>
</feature>
<dbReference type="Pfam" id="PF21029">
    <property type="entry name" value="RMC1_N"/>
    <property type="match status" value="1"/>
</dbReference>
<dbReference type="GeneID" id="100203313"/>
<proteinExistence type="evidence at transcript level"/>
<dbReference type="SUPFAM" id="SSF82171">
    <property type="entry name" value="DPP6 N-terminal domain-like"/>
    <property type="match status" value="1"/>
</dbReference>
<dbReference type="PANTHER" id="PTHR12897">
    <property type="entry name" value="COLON CANCER-ASSOCIATED PROTEIN MIC1"/>
    <property type="match status" value="1"/>
</dbReference>
<dbReference type="InterPro" id="IPR009755">
    <property type="entry name" value="RMC1_C"/>
</dbReference>
<name>T2M803_HYDVU</name>
<dbReference type="GO" id="GO:0010506">
    <property type="term" value="P:regulation of autophagy"/>
    <property type="evidence" value="ECO:0007669"/>
    <property type="project" value="InterPro"/>
</dbReference>
<dbReference type="OMA" id="VWVHNRE"/>
<dbReference type="Pfam" id="PF07035">
    <property type="entry name" value="RMC1_C"/>
    <property type="match status" value="1"/>
</dbReference>
<reference evidence="3" key="1">
    <citation type="journal article" date="2013" name="Genome Biol. Evol.">
        <title>Punctuated emergences of genetic and phenotypic innovations in eumetazoan, bilaterian, euteleostome, and hominidae ancestors.</title>
        <authorList>
            <person name="Wenger Y."/>
            <person name="Galliot B."/>
        </authorList>
    </citation>
    <scope>NUCLEOTIDE SEQUENCE</scope>
    <source>
        <tissue evidence="3">Whole animals</tissue>
    </source>
</reference>
<gene>
    <name evidence="3" type="primary">C18orf8</name>
</gene>
<dbReference type="EMBL" id="HAAD01001919">
    <property type="protein sequence ID" value="CDG68151.1"/>
    <property type="molecule type" value="mRNA"/>
</dbReference>
<dbReference type="InterPro" id="IPR040371">
    <property type="entry name" value="RMC1"/>
</dbReference>
<evidence type="ECO:0000259" key="2">
    <source>
        <dbReference type="Pfam" id="PF21029"/>
    </source>
</evidence>
<organism evidence="3">
    <name type="scientific">Hydra vulgaris</name>
    <name type="common">Hydra</name>
    <name type="synonym">Hydra attenuata</name>
    <dbReference type="NCBI Taxonomy" id="6087"/>
    <lineage>
        <taxon>Eukaryota</taxon>
        <taxon>Metazoa</taxon>
        <taxon>Cnidaria</taxon>
        <taxon>Hydrozoa</taxon>
        <taxon>Hydroidolina</taxon>
        <taxon>Anthoathecata</taxon>
        <taxon>Aplanulata</taxon>
        <taxon>Hydridae</taxon>
        <taxon>Hydra</taxon>
    </lineage>
</organism>
<evidence type="ECO:0000259" key="1">
    <source>
        <dbReference type="Pfam" id="PF07035"/>
    </source>
</evidence>
<evidence type="ECO:0000313" key="3">
    <source>
        <dbReference type="EMBL" id="CDG68151.1"/>
    </source>
</evidence>
<dbReference type="AlphaFoldDB" id="T2M803"/>
<dbReference type="KEGG" id="hmg:100203313"/>
<dbReference type="GO" id="GO:0031902">
    <property type="term" value="C:late endosome membrane"/>
    <property type="evidence" value="ECO:0007669"/>
    <property type="project" value="TreeGrafter"/>
</dbReference>
<dbReference type="InterPro" id="IPR049040">
    <property type="entry name" value="RMC1_N"/>
</dbReference>
<dbReference type="PANTHER" id="PTHR12897:SF4">
    <property type="entry name" value="REGULATOR OF MON1-CCZ1 COMPLEX"/>
    <property type="match status" value="1"/>
</dbReference>
<protein>
    <submittedName>
        <fullName evidence="3">Uncharacterized protein C18orf8</fullName>
    </submittedName>
</protein>
<dbReference type="Gene3D" id="2.130.10.10">
    <property type="entry name" value="YVTN repeat-like/Quinoprotein amine dehydrogenase"/>
    <property type="match status" value="1"/>
</dbReference>
<dbReference type="InterPro" id="IPR015943">
    <property type="entry name" value="WD40/YVTN_repeat-like_dom_sf"/>
</dbReference>